<keyword evidence="2" id="KW-0805">Transcription regulation</keyword>
<dbReference type="PANTHER" id="PTHR47425:SF2">
    <property type="entry name" value="FARB-RELATED"/>
    <property type="match status" value="1"/>
</dbReference>
<dbReference type="PROSITE" id="PS50048">
    <property type="entry name" value="ZN2_CY6_FUNGAL_2"/>
    <property type="match status" value="1"/>
</dbReference>
<accession>A0A2I2GQ02</accession>
<dbReference type="PANTHER" id="PTHR47425">
    <property type="entry name" value="FARB-RELATED"/>
    <property type="match status" value="1"/>
</dbReference>
<reference evidence="8 9" key="1">
    <citation type="submission" date="2016-12" db="EMBL/GenBank/DDBJ databases">
        <title>The genomes of Aspergillus section Nigri reveals drivers in fungal speciation.</title>
        <authorList>
            <consortium name="DOE Joint Genome Institute"/>
            <person name="Vesth T.C."/>
            <person name="Nybo J."/>
            <person name="Theobald S."/>
            <person name="Brandl J."/>
            <person name="Frisvad J.C."/>
            <person name="Nielsen K.F."/>
            <person name="Lyhne E.K."/>
            <person name="Kogle M.E."/>
            <person name="Kuo A."/>
            <person name="Riley R."/>
            <person name="Clum A."/>
            <person name="Nolan M."/>
            <person name="Lipzen A."/>
            <person name="Salamov A."/>
            <person name="Henrissat B."/>
            <person name="Wiebenga A."/>
            <person name="De Vries R.P."/>
            <person name="Grigoriev I.V."/>
            <person name="Mortensen U.H."/>
            <person name="Andersen M.R."/>
            <person name="Baker S.E."/>
        </authorList>
    </citation>
    <scope>NUCLEOTIDE SEQUENCE [LARGE SCALE GENOMIC DNA]</scope>
    <source>
        <strain evidence="8 9">IBT 23096</strain>
    </source>
</reference>
<dbReference type="CDD" id="cd12148">
    <property type="entry name" value="fungal_TF_MHR"/>
    <property type="match status" value="1"/>
</dbReference>
<dbReference type="GO" id="GO:0009893">
    <property type="term" value="P:positive regulation of metabolic process"/>
    <property type="evidence" value="ECO:0007669"/>
    <property type="project" value="UniProtKB-ARBA"/>
</dbReference>
<dbReference type="CDD" id="cd00067">
    <property type="entry name" value="GAL4"/>
    <property type="match status" value="1"/>
</dbReference>
<evidence type="ECO:0000259" key="7">
    <source>
        <dbReference type="PROSITE" id="PS50048"/>
    </source>
</evidence>
<gene>
    <name evidence="8" type="ORF">P170DRAFT_460931</name>
</gene>
<dbReference type="InterPro" id="IPR001138">
    <property type="entry name" value="Zn2Cys6_DnaBD"/>
</dbReference>
<feature type="region of interest" description="Disordered" evidence="6">
    <location>
        <begin position="661"/>
        <end position="700"/>
    </location>
</feature>
<sequence>MATTSIWEARRRHAEDNYRPARRRAPRACDHCHDRKVRCDGSINGFPCTNCRLDESTCSVRPGLGKKIGGKQLFKARPRERIACASVGEAQAFDRLSSQKSSINSAFTNAPLPFSSYTFLKAPGLKQLGPVELSFLESQGCLQMPARHVTDSFVRNYFLYVHPCLPVIDEAAFWRQYQCSSTSQDERISLLVFQSMLFAASSFIPIDVAKQCGYDSLISARDELYRKSKLLYRSGVECDPLAIARSALLLTYYTSDTEIIANSRWLRIAIKNARSEGADRYYAPQVRGSRKQSDLKRVWWCCLIRDRIISLGMHRPIQITPSEFDVHQQGLTVEDLKDEVFYSEVYRPETKSALCQVLSSLCHFAVTVTKLLTIMYPAERGASMKAEGHDRVLAKLEEAKSSLLQWELDWMTPMNDKDCYLHSSLVLNTNLVALYYQSARIALCNHKCLMISDTNYPEAADQEQLGFCRTELVRAISSTAERVKQLLTNGVADKLPISAVAYTMLPQILLSVKTQLSRVPEDKQSHEVTLVFFMEVNRHYSFRYYTKRVLAVTSAALQLCQQSAMSNTDTDSSTMLSSDGFFDLFELRLAEYTRLLRYIDECFFMQDNPDEDKPLPITGIGASGDDMLPLPSLAEPDDSPEASTPAWMEAMEMSFFGSGTLDALPSSTPEGLVVLPFESPDSSQPERGGPGHDKSETSPEVLECLQLLGE</sequence>
<keyword evidence="9" id="KW-1185">Reference proteome</keyword>
<dbReference type="SMART" id="SM00066">
    <property type="entry name" value="GAL4"/>
    <property type="match status" value="1"/>
</dbReference>
<dbReference type="VEuPathDB" id="FungiDB:P170DRAFT_460931"/>
<comment type="caution">
    <text evidence="8">The sequence shown here is derived from an EMBL/GenBank/DDBJ whole genome shotgun (WGS) entry which is preliminary data.</text>
</comment>
<dbReference type="GO" id="GO:0003677">
    <property type="term" value="F:DNA binding"/>
    <property type="evidence" value="ECO:0007669"/>
    <property type="project" value="UniProtKB-KW"/>
</dbReference>
<evidence type="ECO:0000256" key="2">
    <source>
        <dbReference type="ARBA" id="ARBA00023015"/>
    </source>
</evidence>
<organism evidence="8 9">
    <name type="scientific">Aspergillus steynii IBT 23096</name>
    <dbReference type="NCBI Taxonomy" id="1392250"/>
    <lineage>
        <taxon>Eukaryota</taxon>
        <taxon>Fungi</taxon>
        <taxon>Dikarya</taxon>
        <taxon>Ascomycota</taxon>
        <taxon>Pezizomycotina</taxon>
        <taxon>Eurotiomycetes</taxon>
        <taxon>Eurotiomycetidae</taxon>
        <taxon>Eurotiales</taxon>
        <taxon>Aspergillaceae</taxon>
        <taxon>Aspergillus</taxon>
        <taxon>Aspergillus subgen. Circumdati</taxon>
    </lineage>
</organism>
<keyword evidence="4" id="KW-0804">Transcription</keyword>
<dbReference type="PROSITE" id="PS00463">
    <property type="entry name" value="ZN2_CY6_FUNGAL_1"/>
    <property type="match status" value="1"/>
</dbReference>
<dbReference type="GO" id="GO:0000981">
    <property type="term" value="F:DNA-binding transcription factor activity, RNA polymerase II-specific"/>
    <property type="evidence" value="ECO:0007669"/>
    <property type="project" value="InterPro"/>
</dbReference>
<dbReference type="GeneID" id="36559685"/>
<evidence type="ECO:0000256" key="4">
    <source>
        <dbReference type="ARBA" id="ARBA00023163"/>
    </source>
</evidence>
<dbReference type="Proteomes" id="UP000234275">
    <property type="component" value="Unassembled WGS sequence"/>
</dbReference>
<dbReference type="GO" id="GO:0008270">
    <property type="term" value="F:zinc ion binding"/>
    <property type="evidence" value="ECO:0007669"/>
    <property type="project" value="InterPro"/>
</dbReference>
<evidence type="ECO:0000313" key="8">
    <source>
        <dbReference type="EMBL" id="PLB54958.1"/>
    </source>
</evidence>
<dbReference type="Pfam" id="PF00172">
    <property type="entry name" value="Zn_clus"/>
    <property type="match status" value="1"/>
</dbReference>
<dbReference type="EMBL" id="MSFO01000001">
    <property type="protein sequence ID" value="PLB54958.1"/>
    <property type="molecule type" value="Genomic_DNA"/>
</dbReference>
<dbReference type="OrthoDB" id="4161332at2759"/>
<keyword evidence="5" id="KW-0539">Nucleus</keyword>
<dbReference type="STRING" id="1392250.A0A2I2GQ02"/>
<evidence type="ECO:0000256" key="3">
    <source>
        <dbReference type="ARBA" id="ARBA00023125"/>
    </source>
</evidence>
<protein>
    <recommendedName>
        <fullName evidence="7">Zn(2)-C6 fungal-type domain-containing protein</fullName>
    </recommendedName>
</protein>
<proteinExistence type="predicted"/>
<dbReference type="GO" id="GO:0006351">
    <property type="term" value="P:DNA-templated transcription"/>
    <property type="evidence" value="ECO:0007669"/>
    <property type="project" value="InterPro"/>
</dbReference>
<dbReference type="InterPro" id="IPR052761">
    <property type="entry name" value="Fungal_Detox/Toxin_TFs"/>
</dbReference>
<dbReference type="Gene3D" id="4.10.240.10">
    <property type="entry name" value="Zn(2)-C6 fungal-type DNA-binding domain"/>
    <property type="match status" value="1"/>
</dbReference>
<keyword evidence="3" id="KW-0238">DNA-binding</keyword>
<evidence type="ECO:0000256" key="1">
    <source>
        <dbReference type="ARBA" id="ARBA00022723"/>
    </source>
</evidence>
<dbReference type="InterPro" id="IPR007219">
    <property type="entry name" value="XnlR_reg_dom"/>
</dbReference>
<dbReference type="RefSeq" id="XP_024710260.1">
    <property type="nucleotide sequence ID" value="XM_024851987.1"/>
</dbReference>
<feature type="domain" description="Zn(2)-C6 fungal-type" evidence="7">
    <location>
        <begin position="28"/>
        <end position="60"/>
    </location>
</feature>
<evidence type="ECO:0000256" key="5">
    <source>
        <dbReference type="ARBA" id="ARBA00023242"/>
    </source>
</evidence>
<dbReference type="AlphaFoldDB" id="A0A2I2GQ02"/>
<dbReference type="SUPFAM" id="SSF57701">
    <property type="entry name" value="Zn2/Cys6 DNA-binding domain"/>
    <property type="match status" value="1"/>
</dbReference>
<evidence type="ECO:0000313" key="9">
    <source>
        <dbReference type="Proteomes" id="UP000234275"/>
    </source>
</evidence>
<name>A0A2I2GQ02_9EURO</name>
<dbReference type="SMART" id="SM00906">
    <property type="entry name" value="Fungal_trans"/>
    <property type="match status" value="1"/>
</dbReference>
<dbReference type="Pfam" id="PF04082">
    <property type="entry name" value="Fungal_trans"/>
    <property type="match status" value="1"/>
</dbReference>
<dbReference type="InterPro" id="IPR036864">
    <property type="entry name" value="Zn2-C6_fun-type_DNA-bd_sf"/>
</dbReference>
<evidence type="ECO:0000256" key="6">
    <source>
        <dbReference type="SAM" id="MobiDB-lite"/>
    </source>
</evidence>
<keyword evidence="1" id="KW-0479">Metal-binding</keyword>